<organism evidence="3 4">
    <name type="scientific">Oryza sativa subsp. japonica</name>
    <name type="common">Rice</name>
    <dbReference type="NCBI Taxonomy" id="39947"/>
    <lineage>
        <taxon>Eukaryota</taxon>
        <taxon>Viridiplantae</taxon>
        <taxon>Streptophyta</taxon>
        <taxon>Embryophyta</taxon>
        <taxon>Tracheophyta</taxon>
        <taxon>Spermatophyta</taxon>
        <taxon>Magnoliopsida</taxon>
        <taxon>Liliopsida</taxon>
        <taxon>Poales</taxon>
        <taxon>Poaceae</taxon>
        <taxon>BOP clade</taxon>
        <taxon>Oryzoideae</taxon>
        <taxon>Oryzeae</taxon>
        <taxon>Oryzinae</taxon>
        <taxon>Oryza</taxon>
        <taxon>Oryza sativa</taxon>
    </lineage>
</organism>
<feature type="region of interest" description="Disordered" evidence="1">
    <location>
        <begin position="77"/>
        <end position="96"/>
    </location>
</feature>
<dbReference type="Pfam" id="PF05754">
    <property type="entry name" value="DUF834"/>
    <property type="match status" value="1"/>
</dbReference>
<gene>
    <name evidence="3" type="primary">OSJNBb0059G13.21</name>
</gene>
<name>Q10JK7_ORYSJ</name>
<reference evidence="4" key="1">
    <citation type="journal article" date="2005" name="Nature">
        <title>The map-based sequence of the rice genome.</title>
        <authorList>
            <consortium name="International rice genome sequencing project (IRGSP)"/>
            <person name="Matsumoto T."/>
            <person name="Wu J."/>
            <person name="Kanamori H."/>
            <person name="Katayose Y."/>
            <person name="Fujisawa M."/>
            <person name="Namiki N."/>
            <person name="Mizuno H."/>
            <person name="Yamamoto K."/>
            <person name="Antonio B.A."/>
            <person name="Baba T."/>
            <person name="Sakata K."/>
            <person name="Nagamura Y."/>
            <person name="Aoki H."/>
            <person name="Arikawa K."/>
            <person name="Arita K."/>
            <person name="Bito T."/>
            <person name="Chiden Y."/>
            <person name="Fujitsuka N."/>
            <person name="Fukunaka R."/>
            <person name="Hamada M."/>
            <person name="Harada C."/>
            <person name="Hayashi A."/>
            <person name="Hijishita S."/>
            <person name="Honda M."/>
            <person name="Hosokawa S."/>
            <person name="Ichikawa Y."/>
            <person name="Idonuma A."/>
            <person name="Iijima M."/>
            <person name="Ikeda M."/>
            <person name="Ikeno M."/>
            <person name="Ito K."/>
            <person name="Ito S."/>
            <person name="Ito T."/>
            <person name="Ito Y."/>
            <person name="Ito Y."/>
            <person name="Iwabuchi A."/>
            <person name="Kamiya K."/>
            <person name="Karasawa W."/>
            <person name="Kurita K."/>
            <person name="Katagiri S."/>
            <person name="Kikuta A."/>
            <person name="Kobayashi H."/>
            <person name="Kobayashi N."/>
            <person name="Machita K."/>
            <person name="Maehara T."/>
            <person name="Masukawa M."/>
            <person name="Mizubayashi T."/>
            <person name="Mukai Y."/>
            <person name="Nagasaki H."/>
            <person name="Nagata Y."/>
            <person name="Naito S."/>
            <person name="Nakashima M."/>
            <person name="Nakama Y."/>
            <person name="Nakamichi Y."/>
            <person name="Nakamura M."/>
            <person name="Meguro A."/>
            <person name="Negishi M."/>
            <person name="Ohta I."/>
            <person name="Ohta T."/>
            <person name="Okamoto M."/>
            <person name="Ono N."/>
            <person name="Saji S."/>
            <person name="Sakaguchi M."/>
            <person name="Sakai K."/>
            <person name="Shibata M."/>
            <person name="Shimokawa T."/>
            <person name="Song J."/>
            <person name="Takazaki Y."/>
            <person name="Terasawa K."/>
            <person name="Tsugane M."/>
            <person name="Tsuji K."/>
            <person name="Ueda S."/>
            <person name="Waki K."/>
            <person name="Yamagata H."/>
            <person name="Yamamoto M."/>
            <person name="Yamamoto S."/>
            <person name="Yamane H."/>
            <person name="Yoshiki S."/>
            <person name="Yoshihara R."/>
            <person name="Yukawa K."/>
            <person name="Zhong H."/>
            <person name="Yano M."/>
            <person name="Yuan Q."/>
            <person name="Ouyang S."/>
            <person name="Liu J."/>
            <person name="Jones K.M."/>
            <person name="Gansberger K."/>
            <person name="Moffat K."/>
            <person name="Hill J."/>
            <person name="Bera J."/>
            <person name="Fadrosh D."/>
            <person name="Jin S."/>
            <person name="Johri S."/>
            <person name="Kim M."/>
            <person name="Overton L."/>
            <person name="Reardon M."/>
            <person name="Tsitrin T."/>
            <person name="Vuong H."/>
            <person name="Weaver B."/>
            <person name="Ciecko A."/>
            <person name="Tallon L."/>
            <person name="Jackson J."/>
            <person name="Pai G."/>
            <person name="Aken S.V."/>
            <person name="Utterback T."/>
            <person name="Reidmuller S."/>
            <person name="Feldblyum T."/>
            <person name="Hsiao J."/>
            <person name="Zismann V."/>
            <person name="Iobst S."/>
            <person name="de Vazeille A.R."/>
            <person name="Buell C.R."/>
            <person name="Ying K."/>
            <person name="Li Y."/>
            <person name="Lu T."/>
            <person name="Huang Y."/>
            <person name="Zhao Q."/>
            <person name="Feng Q."/>
            <person name="Zhang L."/>
            <person name="Zhu J."/>
            <person name="Weng Q."/>
            <person name="Mu J."/>
            <person name="Lu Y."/>
            <person name="Fan D."/>
            <person name="Liu Y."/>
            <person name="Guan J."/>
            <person name="Zhang Y."/>
            <person name="Yu S."/>
            <person name="Liu X."/>
            <person name="Zhang Y."/>
            <person name="Hong G."/>
            <person name="Han B."/>
            <person name="Choisne N."/>
            <person name="Demange N."/>
            <person name="Orjeda G."/>
            <person name="Samain S."/>
            <person name="Cattolico L."/>
            <person name="Pelletier E."/>
            <person name="Couloux A."/>
            <person name="Segurens B."/>
            <person name="Wincker P."/>
            <person name="D'Hont A."/>
            <person name="Scarpelli C."/>
            <person name="Weissenbach J."/>
            <person name="Salanoubat M."/>
            <person name="Quetier F."/>
            <person name="Yu Y."/>
            <person name="Kim H.R."/>
            <person name="Rambo T."/>
            <person name="Currie J."/>
            <person name="Collura K."/>
            <person name="Luo M."/>
            <person name="Yang T."/>
            <person name="Ammiraju J.S.S."/>
            <person name="Engler F."/>
            <person name="Soderlund C."/>
            <person name="Wing R.A."/>
            <person name="Palmer L.E."/>
            <person name="de la Bastide M."/>
            <person name="Spiegel L."/>
            <person name="Nascimento L."/>
            <person name="Zutavern T."/>
            <person name="O'Shaughnessy A."/>
            <person name="Dike S."/>
            <person name="Dedhia N."/>
            <person name="Preston R."/>
            <person name="Balija V."/>
            <person name="McCombie W.R."/>
            <person name="Chow T."/>
            <person name="Chen H."/>
            <person name="Chung M."/>
            <person name="Chen C."/>
            <person name="Shaw J."/>
            <person name="Wu H."/>
            <person name="Hsiao K."/>
            <person name="Chao Y."/>
            <person name="Chu M."/>
            <person name="Cheng C."/>
            <person name="Hour A."/>
            <person name="Lee P."/>
            <person name="Lin S."/>
            <person name="Lin Y."/>
            <person name="Liou J."/>
            <person name="Liu S."/>
            <person name="Hsing Y."/>
            <person name="Raghuvanshi S."/>
            <person name="Mohanty A."/>
            <person name="Bharti A.K."/>
            <person name="Gaur A."/>
            <person name="Gupta V."/>
            <person name="Kumar D."/>
            <person name="Ravi V."/>
            <person name="Vij S."/>
            <person name="Kapur A."/>
            <person name="Khurana P."/>
            <person name="Khurana P."/>
            <person name="Khurana J.P."/>
            <person name="Tyagi A.K."/>
            <person name="Gaikwad K."/>
            <person name="Singh A."/>
            <person name="Dalal V."/>
            <person name="Srivastava S."/>
            <person name="Dixit A."/>
            <person name="Pal A.K."/>
            <person name="Ghazi I.A."/>
            <person name="Yadav M."/>
            <person name="Pandit A."/>
            <person name="Bhargava A."/>
            <person name="Sureshbabu K."/>
            <person name="Batra K."/>
            <person name="Sharma T.R."/>
            <person name="Mohapatra T."/>
            <person name="Singh N.K."/>
            <person name="Messing J."/>
            <person name="Nelson A.B."/>
            <person name="Fuks G."/>
            <person name="Kavchok S."/>
            <person name="Keizer G."/>
            <person name="Linton E."/>
            <person name="Llaca V."/>
            <person name="Song R."/>
            <person name="Tanyolac B."/>
            <person name="Young S."/>
            <person name="Ho-Il K."/>
            <person name="Hahn J.H."/>
            <person name="Sangsakoo G."/>
            <person name="Vanavichit A."/>
            <person name="de Mattos Luiz.A.T."/>
            <person name="Zimmer P.D."/>
            <person name="Malone G."/>
            <person name="Dellagostin O."/>
            <person name="de Oliveira A.C."/>
            <person name="Bevan M."/>
            <person name="Bancroft I."/>
            <person name="Minx P."/>
            <person name="Cordum H."/>
            <person name="Wilson R."/>
            <person name="Cheng Z."/>
            <person name="Jin W."/>
            <person name="Jiang J."/>
            <person name="Leong S.A."/>
            <person name="Iwama H."/>
            <person name="Gojobori T."/>
            <person name="Itoh T."/>
            <person name="Niimura Y."/>
            <person name="Fujii Y."/>
            <person name="Habara T."/>
            <person name="Sakai H."/>
            <person name="Sato Y."/>
            <person name="Wilson G."/>
            <person name="Kumar K."/>
            <person name="McCouch S."/>
            <person name="Juretic N."/>
            <person name="Hoen D."/>
            <person name="Wright S."/>
            <person name="Bruskiewich R."/>
            <person name="Bureau T."/>
            <person name="Miyao A."/>
            <person name="Hirochika H."/>
            <person name="Nishikawa T."/>
            <person name="Kadowaki K."/>
            <person name="Sugiura M."/>
            <person name="Burr B."/>
            <person name="Sasaki T."/>
        </authorList>
    </citation>
    <scope>NUCLEOTIDE SEQUENCE [LARGE SCALE GENOMIC DNA]</scope>
    <source>
        <strain evidence="4">cv. Nipponbare</strain>
    </source>
</reference>
<dbReference type="EMBL" id="AC120538">
    <property type="protein sequence ID" value="AAS07085.1"/>
    <property type="molecule type" value="Genomic_DNA"/>
</dbReference>
<evidence type="ECO:0000256" key="1">
    <source>
        <dbReference type="SAM" id="MobiDB-lite"/>
    </source>
</evidence>
<dbReference type="AlphaFoldDB" id="Q10JK7"/>
<dbReference type="InterPro" id="IPR008552">
    <property type="entry name" value="DUF834"/>
</dbReference>
<protein>
    <recommendedName>
        <fullName evidence="2">DUF834 domain-containing protein</fullName>
    </recommendedName>
</protein>
<evidence type="ECO:0000313" key="3">
    <source>
        <dbReference type="EMBL" id="AAS07085.1"/>
    </source>
</evidence>
<proteinExistence type="predicted"/>
<reference evidence="4" key="2">
    <citation type="journal article" date="2008" name="Nucleic Acids Res.">
        <title>The rice annotation project database (RAP-DB): 2008 update.</title>
        <authorList>
            <consortium name="The rice annotation project (RAP)"/>
        </authorList>
    </citation>
    <scope>GENOME REANNOTATION</scope>
    <source>
        <strain evidence="4">cv. Nipponbare</strain>
    </source>
</reference>
<dbReference type="Proteomes" id="UP000000763">
    <property type="component" value="Chromosome 3"/>
</dbReference>
<accession>Q10JK7</accession>
<evidence type="ECO:0000259" key="2">
    <source>
        <dbReference type="Pfam" id="PF05754"/>
    </source>
</evidence>
<sequence length="171" mass="18176">MAACAVAGLGGRRLGMTGGGRVGGGGGVSAVVWGGEVEAEVQRATAKLLVASTQCVDGGSGGGARLEIAGERWRVGSAQGERGRRRKARGRRENERECPGRRSLRGEWGKWWTTWRGSFPRGLIERRGWGGGGFGGGVGWQWQQLPAWLEVGDDRWGPPVPPVGLREEETG</sequence>
<feature type="domain" description="DUF834" evidence="2">
    <location>
        <begin position="19"/>
        <end position="62"/>
    </location>
</feature>
<evidence type="ECO:0000313" key="4">
    <source>
        <dbReference type="Proteomes" id="UP000000763"/>
    </source>
</evidence>